<dbReference type="InterPro" id="IPR008258">
    <property type="entry name" value="Transglycosylase_SLT_dom_1"/>
</dbReference>
<dbReference type="AlphaFoldDB" id="A0A1C4BM30"/>
<dbReference type="PROSITE" id="PS51257">
    <property type="entry name" value="PROKAR_LIPOPROTEIN"/>
    <property type="match status" value="1"/>
</dbReference>
<name>A0A1C4BM30_9GAMM</name>
<dbReference type="PANTHER" id="PTHR37423:SF2">
    <property type="entry name" value="MEMBRANE-BOUND LYTIC MUREIN TRANSGLYCOSYLASE C"/>
    <property type="match status" value="1"/>
</dbReference>
<evidence type="ECO:0000256" key="1">
    <source>
        <dbReference type="ARBA" id="ARBA00007734"/>
    </source>
</evidence>
<evidence type="ECO:0000313" key="4">
    <source>
        <dbReference type="EMBL" id="SCC07880.1"/>
    </source>
</evidence>
<dbReference type="RefSeq" id="WP_091123290.1">
    <property type="nucleotide sequence ID" value="NZ_FMBA01000022.1"/>
</dbReference>
<dbReference type="STRING" id="1798183.GA0061080_102230"/>
<keyword evidence="2" id="KW-0732">Signal</keyword>
<dbReference type="Gene3D" id="1.10.530.10">
    <property type="match status" value="1"/>
</dbReference>
<comment type="similarity">
    <text evidence="1">Belongs to the transglycosylase Slt family.</text>
</comment>
<dbReference type="Pfam" id="PF01464">
    <property type="entry name" value="SLT"/>
    <property type="match status" value="1"/>
</dbReference>
<feature type="signal peptide" evidence="2">
    <location>
        <begin position="1"/>
        <end position="22"/>
    </location>
</feature>
<dbReference type="OrthoDB" id="92254at2"/>
<dbReference type="EMBL" id="FMBA01000022">
    <property type="protein sequence ID" value="SCC07880.1"/>
    <property type="molecule type" value="Genomic_DNA"/>
</dbReference>
<evidence type="ECO:0000313" key="5">
    <source>
        <dbReference type="Proteomes" id="UP000199698"/>
    </source>
</evidence>
<keyword evidence="5" id="KW-1185">Reference proteome</keyword>
<evidence type="ECO:0000259" key="3">
    <source>
        <dbReference type="Pfam" id="PF01464"/>
    </source>
</evidence>
<accession>A0A1C4BM30</accession>
<dbReference type="SUPFAM" id="SSF53955">
    <property type="entry name" value="Lysozyme-like"/>
    <property type="match status" value="1"/>
</dbReference>
<sequence length="207" mass="23712">MRYLTLLIVFMLFSCHLAPAIAGVPNDAKQHQRELTRNARAIFGLDAPIALFAAQIHQESRWKVNAKSHVGAQGLAQFMPTTADWIAGAYPKSLGSNEPYNPSWALRALVQYDYWLYQRVNEVASDCDHWGFVLSAYNGGLGWVNRDRQRAKREYQDATHYWGVVENINGGRKSINFKENRDYPIRIIYRFQPVYIAENWGLGVCDD</sequence>
<gene>
    <name evidence="4" type="ORF">GA0061080_102230</name>
</gene>
<reference evidence="5" key="1">
    <citation type="submission" date="2016-08" db="EMBL/GenBank/DDBJ databases">
        <authorList>
            <person name="Varghese N."/>
            <person name="Submissions Spin"/>
        </authorList>
    </citation>
    <scope>NUCLEOTIDE SEQUENCE [LARGE SCALE GENOMIC DNA]</scope>
    <source>
        <strain evidence="5">R-53144</strain>
    </source>
</reference>
<dbReference type="Proteomes" id="UP000199698">
    <property type="component" value="Unassembled WGS sequence"/>
</dbReference>
<protein>
    <submittedName>
        <fullName evidence="4">Transglycosylase SLT domain-containing protein</fullName>
    </submittedName>
</protein>
<evidence type="ECO:0000256" key="2">
    <source>
        <dbReference type="SAM" id="SignalP"/>
    </source>
</evidence>
<feature type="domain" description="Transglycosylase SLT" evidence="3">
    <location>
        <begin position="50"/>
        <end position="154"/>
    </location>
</feature>
<dbReference type="PANTHER" id="PTHR37423">
    <property type="entry name" value="SOLUBLE LYTIC MUREIN TRANSGLYCOSYLASE-RELATED"/>
    <property type="match status" value="1"/>
</dbReference>
<organism evidence="4 5">
    <name type="scientific">Gilliamella intestini</name>
    <dbReference type="NCBI Taxonomy" id="1798183"/>
    <lineage>
        <taxon>Bacteria</taxon>
        <taxon>Pseudomonadati</taxon>
        <taxon>Pseudomonadota</taxon>
        <taxon>Gammaproteobacteria</taxon>
        <taxon>Orbales</taxon>
        <taxon>Orbaceae</taxon>
        <taxon>Gilliamella</taxon>
    </lineage>
</organism>
<dbReference type="InterPro" id="IPR023346">
    <property type="entry name" value="Lysozyme-like_dom_sf"/>
</dbReference>
<proteinExistence type="inferred from homology"/>
<feature type="chain" id="PRO_5008689382" evidence="2">
    <location>
        <begin position="23"/>
        <end position="207"/>
    </location>
</feature>